<dbReference type="InterPro" id="IPR046348">
    <property type="entry name" value="SIS_dom_sf"/>
</dbReference>
<dbReference type="PROSITE" id="PS51463">
    <property type="entry name" value="P_GLUCOSE_ISOMERASE_3"/>
    <property type="match status" value="1"/>
</dbReference>
<dbReference type="CDD" id="cd05015">
    <property type="entry name" value="SIS_PGI_1"/>
    <property type="match status" value="1"/>
</dbReference>
<keyword evidence="2 4" id="KW-0324">Glycolysis</keyword>
<dbReference type="PRINTS" id="PR00662">
    <property type="entry name" value="G6PISOMERASE"/>
</dbReference>
<dbReference type="CDD" id="cd05016">
    <property type="entry name" value="SIS_PGI_2"/>
    <property type="match status" value="1"/>
</dbReference>
<dbReference type="InterPro" id="IPR035476">
    <property type="entry name" value="SIS_PGI_1"/>
</dbReference>
<dbReference type="SUPFAM" id="SSF53697">
    <property type="entry name" value="SIS domain"/>
    <property type="match status" value="1"/>
</dbReference>
<reference evidence="5" key="1">
    <citation type="submission" date="2020-12" db="EMBL/GenBank/DDBJ databases">
        <title>Taurinivorans muris gen. nov., sp. nov., fundamental and realized metabolic niche of a ubiquitous sulfidogenic bacterium in the murine intestine.</title>
        <authorList>
            <person name="Ye H."/>
            <person name="Hanson B.T."/>
            <person name="Loy A."/>
        </authorList>
    </citation>
    <scope>NUCLEOTIDE SEQUENCE</scope>
    <source>
        <strain evidence="5">LT0009</strain>
    </source>
</reference>
<proteinExistence type="inferred from homology"/>
<evidence type="ECO:0000256" key="4">
    <source>
        <dbReference type="RuleBase" id="RU000612"/>
    </source>
</evidence>
<dbReference type="GO" id="GO:0016853">
    <property type="term" value="F:isomerase activity"/>
    <property type="evidence" value="ECO:0007669"/>
    <property type="project" value="UniProtKB-KW"/>
</dbReference>
<dbReference type="Gene3D" id="3.40.50.10490">
    <property type="entry name" value="Glucose-6-phosphate isomerase like protein, domain 1"/>
    <property type="match status" value="2"/>
</dbReference>
<dbReference type="Proteomes" id="UP001058120">
    <property type="component" value="Chromosome"/>
</dbReference>
<dbReference type="EC" id="5.3.1.9" evidence="4"/>
<evidence type="ECO:0000256" key="3">
    <source>
        <dbReference type="ARBA" id="ARBA00023235"/>
    </source>
</evidence>
<sequence>MKFYNSEKFAYPCEDPLAIHAITECIEKLQEEKLPFVTLDFIPQLLAELENLTEYFARFDHLLLLGIGGSALGPHALQQAFSPQDKYVLTPDAQMKKHLWVIDNVNAGHLADCLKNLPLEKTLVLTVSKSGSTLETISQYFICKQYFQKMLPATWQNNFFIITDEEKGFLRRETTDNNYKSLPVPALLGGRFSIFCAVGLVPALFLGIDYKRFIQGAMEAKNEFFAECASYQENCQNPLPRLFELANFAYSTMANGYSELIFFNYIPKWSSLNNWFRQLWSESLGKNGQGSTPVTALGTVDQHSILQLFLDSKPNKAVLFLTASAMEKNALCTISKNLPEEWKWLAEKNISEILDAEANGTKQSMINHHIPLCSMVFPKTDEQAFGKIMWELCMTTILTAHFLGINPYDQPAVEESKKIAKATLSQNSN</sequence>
<comment type="similarity">
    <text evidence="4">Belongs to the GPI family.</text>
</comment>
<name>A0ABY5Y0W3_9BACT</name>
<dbReference type="InterPro" id="IPR001672">
    <property type="entry name" value="G6P_Isomerase"/>
</dbReference>
<evidence type="ECO:0000256" key="1">
    <source>
        <dbReference type="ARBA" id="ARBA00022432"/>
    </source>
</evidence>
<keyword evidence="1 4" id="KW-0312">Gluconeogenesis</keyword>
<evidence type="ECO:0000313" key="5">
    <source>
        <dbReference type="EMBL" id="UWX05819.1"/>
    </source>
</evidence>
<dbReference type="EMBL" id="CP065938">
    <property type="protein sequence ID" value="UWX05819.1"/>
    <property type="molecule type" value="Genomic_DNA"/>
</dbReference>
<evidence type="ECO:0000256" key="2">
    <source>
        <dbReference type="ARBA" id="ARBA00023152"/>
    </source>
</evidence>
<evidence type="ECO:0000313" key="6">
    <source>
        <dbReference type="Proteomes" id="UP001058120"/>
    </source>
</evidence>
<dbReference type="RefSeq" id="WP_334315410.1">
    <property type="nucleotide sequence ID" value="NZ_CP065938.1"/>
</dbReference>
<comment type="pathway">
    <text evidence="4">Carbohydrate degradation; glycolysis; D-glyceraldehyde 3-phosphate and glycerone phosphate from D-glucose: step 2/4.</text>
</comment>
<dbReference type="InterPro" id="IPR035482">
    <property type="entry name" value="SIS_PGI_2"/>
</dbReference>
<gene>
    <name evidence="5" type="ORF">JBF11_00365</name>
</gene>
<protein>
    <recommendedName>
        <fullName evidence="4">Glucose-6-phosphate isomerase</fullName>
        <ecNumber evidence="4">5.3.1.9</ecNumber>
    </recommendedName>
</protein>
<dbReference type="PANTHER" id="PTHR11469">
    <property type="entry name" value="GLUCOSE-6-PHOSPHATE ISOMERASE"/>
    <property type="match status" value="1"/>
</dbReference>
<keyword evidence="3 4" id="KW-0413">Isomerase</keyword>
<comment type="catalytic activity">
    <reaction evidence="4">
        <text>alpha-D-glucose 6-phosphate = beta-D-fructose 6-phosphate</text>
        <dbReference type="Rhea" id="RHEA:11816"/>
        <dbReference type="ChEBI" id="CHEBI:57634"/>
        <dbReference type="ChEBI" id="CHEBI:58225"/>
        <dbReference type="EC" id="5.3.1.9"/>
    </reaction>
</comment>
<accession>A0ABY5Y0W3</accession>
<keyword evidence="6" id="KW-1185">Reference proteome</keyword>
<dbReference type="PANTHER" id="PTHR11469:SF1">
    <property type="entry name" value="GLUCOSE-6-PHOSPHATE ISOMERASE"/>
    <property type="match status" value="1"/>
</dbReference>
<organism evidence="5 6">
    <name type="scientific">Taurinivorans muris</name>
    <dbReference type="NCBI Taxonomy" id="2787751"/>
    <lineage>
        <taxon>Bacteria</taxon>
        <taxon>Pseudomonadati</taxon>
        <taxon>Thermodesulfobacteriota</taxon>
        <taxon>Desulfovibrionia</taxon>
        <taxon>Desulfovibrionales</taxon>
        <taxon>Desulfovibrionaceae</taxon>
        <taxon>Taurinivorans</taxon>
    </lineage>
</organism>
<dbReference type="Pfam" id="PF00342">
    <property type="entry name" value="PGI"/>
    <property type="match status" value="1"/>
</dbReference>